<dbReference type="FunFam" id="1.10.8.430:FF:000003">
    <property type="entry name" value="Probable disease resistance protein At5g66910"/>
    <property type="match status" value="1"/>
</dbReference>
<proteinExistence type="inferred from homology"/>
<evidence type="ECO:0000256" key="1">
    <source>
        <dbReference type="ARBA" id="ARBA00008894"/>
    </source>
</evidence>
<dbReference type="PANTHER" id="PTHR33463:SF220">
    <property type="entry name" value="NB-ARC DOMAIN-CONTAINING PROTEIN"/>
    <property type="match status" value="1"/>
</dbReference>
<dbReference type="Gene3D" id="3.40.50.300">
    <property type="entry name" value="P-loop containing nucleotide triphosphate hydrolases"/>
    <property type="match status" value="1"/>
</dbReference>
<keyword evidence="2" id="KW-0433">Leucine-rich repeat</keyword>
<dbReference type="Gene3D" id="3.80.10.10">
    <property type="entry name" value="Ribonuclease Inhibitor"/>
    <property type="match status" value="2"/>
</dbReference>
<dbReference type="GO" id="GO:0005524">
    <property type="term" value="F:ATP binding"/>
    <property type="evidence" value="ECO:0007669"/>
    <property type="project" value="UniProtKB-KW"/>
</dbReference>
<dbReference type="FunFam" id="1.10.10.10:FF:000322">
    <property type="entry name" value="Probable disease resistance protein At1g63360"/>
    <property type="match status" value="1"/>
</dbReference>
<evidence type="ECO:0000313" key="9">
    <source>
        <dbReference type="EMBL" id="KAJ9692311.1"/>
    </source>
</evidence>
<dbReference type="SMART" id="SM00382">
    <property type="entry name" value="AAA"/>
    <property type="match status" value="1"/>
</dbReference>
<evidence type="ECO:0000256" key="3">
    <source>
        <dbReference type="ARBA" id="ARBA00022737"/>
    </source>
</evidence>
<comment type="caution">
    <text evidence="9">The sequence shown here is derived from an EMBL/GenBank/DDBJ whole genome shotgun (WGS) entry which is preliminary data.</text>
</comment>
<dbReference type="Pfam" id="PF23598">
    <property type="entry name" value="LRR_14"/>
    <property type="match status" value="1"/>
</dbReference>
<dbReference type="PANTHER" id="PTHR33463">
    <property type="entry name" value="NB-ARC DOMAIN-CONTAINING PROTEIN-RELATED"/>
    <property type="match status" value="1"/>
</dbReference>
<sequence length="882" mass="101836">MDCVSPILDVATCLWGCTANRAVYIRELEENLKSLESLTEELRNLSKDVMERVEREEQLQSRRTHEVDGWLRDVRVMEAEVGEILQNGRQEIQQKCLGTCPKNCRSSYRLGKIVSRKIDAVTELKGKGHFDFVAHRLPCAPVDEMPNGKTVGLDLMFEKVQRCLEDEQVRSIGLYGIGGVGKTTLLQKINNEYFGKRNDFDVVIWIAVSKPINIGNIQDVILNKLPTPDDKWKNRSKEEKAVEICKLLKSKNFVILLDDMWDLLNLLEVGIPHLSDQTKSKVVLTTRSERVCDEMEVHKRMKVECLTPNEAFCLFREKVGENILNSHPDIKRLAKIVVEECKGLPLALIVIGRAMASRKTPREWEQAIQVLKSYPAKFSGMGDQVFPILKFSYNHLDNDTIKSCFLYCSIFPKCYRFKNEDLIDLWIGEGFMDKFVDIYEARNQGKEIIRSLKLACLLEGDVSEGTWKMHDVIRDMALWLSCDYGEERHKSFVLNDVELIEAYEIVKWKEAQRISLWYSNINEGLSLSPCFLNLRTLILRNCNMKSLPIGFFQFMPIIRVLDLMGTKKLVELPLEICRLESLEYLNLSQTSIKKVPIELKNLTKLRCLILDYVNGLEVIPSNVISFLPNLQMFSMHHYTPWNIVEYDEVGVLQELECLQYLSWINITLLTVPAVQKYLTSLMLQKCVRHLVMNACPSLKVVELPLSALQRLTMLVFCYCDDLERVKINMGLSRGHISNSNFHNLVEVSVLGCRFLDLTWLIYAPSLEFLSVVQSLEMEEIIGSDECGDSEIEQQNLSIFSRLVHLTLYDVPNLRRIYKRALPFPSLEEINVARCRNLRKLSLNSNSATNTLKRIFGESSWWEELEWEDDNLKCTFTPYLKTW</sequence>
<evidence type="ECO:0000256" key="4">
    <source>
        <dbReference type="ARBA" id="ARBA00022741"/>
    </source>
</evidence>
<dbReference type="Gene3D" id="1.10.8.430">
    <property type="entry name" value="Helical domain of apoptotic protease-activating factors"/>
    <property type="match status" value="1"/>
</dbReference>
<evidence type="ECO:0000256" key="6">
    <source>
        <dbReference type="ARBA" id="ARBA00022840"/>
    </source>
</evidence>
<dbReference type="InterPro" id="IPR036388">
    <property type="entry name" value="WH-like_DNA-bd_sf"/>
</dbReference>
<dbReference type="FunFam" id="3.40.50.300:FF:001091">
    <property type="entry name" value="Probable disease resistance protein At1g61300"/>
    <property type="match status" value="1"/>
</dbReference>
<dbReference type="PRINTS" id="PR00364">
    <property type="entry name" value="DISEASERSIST"/>
</dbReference>
<keyword evidence="4" id="KW-0547">Nucleotide-binding</keyword>
<dbReference type="InterPro" id="IPR002182">
    <property type="entry name" value="NB-ARC"/>
</dbReference>
<dbReference type="Pfam" id="PF00931">
    <property type="entry name" value="NB-ARC"/>
    <property type="match status" value="1"/>
</dbReference>
<dbReference type="GO" id="GO:0006952">
    <property type="term" value="P:defense response"/>
    <property type="evidence" value="ECO:0007669"/>
    <property type="project" value="UniProtKB-KW"/>
</dbReference>
<keyword evidence="5" id="KW-0611">Plant defense</keyword>
<feature type="domain" description="AAA+ ATPase" evidence="8">
    <location>
        <begin position="168"/>
        <end position="310"/>
    </location>
</feature>
<comment type="similarity">
    <text evidence="1">Belongs to the disease resistance NB-LRR family.</text>
</comment>
<dbReference type="Pfam" id="PF23559">
    <property type="entry name" value="WHD_DRP"/>
    <property type="match status" value="1"/>
</dbReference>
<evidence type="ECO:0000256" key="2">
    <source>
        <dbReference type="ARBA" id="ARBA00022614"/>
    </source>
</evidence>
<gene>
    <name evidence="9" type="ORF">PVL29_011392</name>
</gene>
<evidence type="ECO:0000256" key="5">
    <source>
        <dbReference type="ARBA" id="ARBA00022821"/>
    </source>
</evidence>
<keyword evidence="3" id="KW-0677">Repeat</keyword>
<evidence type="ECO:0000313" key="10">
    <source>
        <dbReference type="Proteomes" id="UP001168098"/>
    </source>
</evidence>
<dbReference type="Proteomes" id="UP001168098">
    <property type="component" value="Unassembled WGS sequence"/>
</dbReference>
<dbReference type="GO" id="GO:0043531">
    <property type="term" value="F:ADP binding"/>
    <property type="evidence" value="ECO:0007669"/>
    <property type="project" value="InterPro"/>
</dbReference>
<dbReference type="InterPro" id="IPR055414">
    <property type="entry name" value="LRR_R13L4/SHOC2-like"/>
</dbReference>
<dbReference type="AlphaFoldDB" id="A0AA38ZNF2"/>
<protein>
    <recommendedName>
        <fullName evidence="8">AAA+ ATPase domain-containing protein</fullName>
    </recommendedName>
</protein>
<dbReference type="SUPFAM" id="SSF52058">
    <property type="entry name" value="L domain-like"/>
    <property type="match status" value="1"/>
</dbReference>
<dbReference type="EMBL" id="JARBHA010000009">
    <property type="protein sequence ID" value="KAJ9692311.1"/>
    <property type="molecule type" value="Genomic_DNA"/>
</dbReference>
<name>A0AA38ZNF2_VITRO</name>
<keyword evidence="6" id="KW-0067">ATP-binding</keyword>
<reference evidence="9 10" key="1">
    <citation type="journal article" date="2023" name="BMC Biotechnol.">
        <title>Vitis rotundifolia cv Carlos genome sequencing.</title>
        <authorList>
            <person name="Huff M."/>
            <person name="Hulse-Kemp A."/>
            <person name="Scheffler B."/>
            <person name="Youngblood R."/>
            <person name="Simpson S."/>
            <person name="Babiker E."/>
            <person name="Staton M."/>
        </authorList>
    </citation>
    <scope>NUCLEOTIDE SEQUENCE [LARGE SCALE GENOMIC DNA]</scope>
    <source>
        <tissue evidence="9">Leaf</tissue>
    </source>
</reference>
<dbReference type="InterPro" id="IPR027417">
    <property type="entry name" value="P-loop_NTPase"/>
</dbReference>
<dbReference type="SUPFAM" id="SSF52540">
    <property type="entry name" value="P-loop containing nucleoside triphosphate hydrolases"/>
    <property type="match status" value="1"/>
</dbReference>
<accession>A0AA38ZNF2</accession>
<feature type="coiled-coil region" evidence="7">
    <location>
        <begin position="25"/>
        <end position="55"/>
    </location>
</feature>
<dbReference type="Gene3D" id="1.10.10.10">
    <property type="entry name" value="Winged helix-like DNA-binding domain superfamily/Winged helix DNA-binding domain"/>
    <property type="match status" value="1"/>
</dbReference>
<keyword evidence="10" id="KW-1185">Reference proteome</keyword>
<dbReference type="InterPro" id="IPR042197">
    <property type="entry name" value="Apaf_helical"/>
</dbReference>
<evidence type="ECO:0000259" key="8">
    <source>
        <dbReference type="SMART" id="SM00382"/>
    </source>
</evidence>
<dbReference type="InterPro" id="IPR032675">
    <property type="entry name" value="LRR_dom_sf"/>
</dbReference>
<organism evidence="9 10">
    <name type="scientific">Vitis rotundifolia</name>
    <name type="common">Muscadine grape</name>
    <dbReference type="NCBI Taxonomy" id="103349"/>
    <lineage>
        <taxon>Eukaryota</taxon>
        <taxon>Viridiplantae</taxon>
        <taxon>Streptophyta</taxon>
        <taxon>Embryophyta</taxon>
        <taxon>Tracheophyta</taxon>
        <taxon>Spermatophyta</taxon>
        <taxon>Magnoliopsida</taxon>
        <taxon>eudicotyledons</taxon>
        <taxon>Gunneridae</taxon>
        <taxon>Pentapetalae</taxon>
        <taxon>rosids</taxon>
        <taxon>Vitales</taxon>
        <taxon>Vitaceae</taxon>
        <taxon>Viteae</taxon>
        <taxon>Vitis</taxon>
    </lineage>
</organism>
<keyword evidence="7" id="KW-0175">Coiled coil</keyword>
<dbReference type="InterPro" id="IPR058922">
    <property type="entry name" value="WHD_DRP"/>
</dbReference>
<dbReference type="InterPro" id="IPR003593">
    <property type="entry name" value="AAA+_ATPase"/>
</dbReference>
<evidence type="ECO:0000256" key="7">
    <source>
        <dbReference type="SAM" id="Coils"/>
    </source>
</evidence>
<dbReference type="InterPro" id="IPR050905">
    <property type="entry name" value="Plant_NBS-LRR"/>
</dbReference>